<gene>
    <name evidence="1" type="ORF">METZ01_LOCUS9581</name>
</gene>
<proteinExistence type="predicted"/>
<evidence type="ECO:0000313" key="1">
    <source>
        <dbReference type="EMBL" id="SUZ56727.1"/>
    </source>
</evidence>
<evidence type="ECO:0008006" key="2">
    <source>
        <dbReference type="Google" id="ProtNLM"/>
    </source>
</evidence>
<reference evidence="1" key="1">
    <citation type="submission" date="2018-05" db="EMBL/GenBank/DDBJ databases">
        <authorList>
            <person name="Lanie J.A."/>
            <person name="Ng W.-L."/>
            <person name="Kazmierczak K.M."/>
            <person name="Andrzejewski T.M."/>
            <person name="Davidsen T.M."/>
            <person name="Wayne K.J."/>
            <person name="Tettelin H."/>
            <person name="Glass J.I."/>
            <person name="Rusch D."/>
            <person name="Podicherti R."/>
            <person name="Tsui H.-C.T."/>
            <person name="Winkler M.E."/>
        </authorList>
    </citation>
    <scope>NUCLEOTIDE SEQUENCE</scope>
</reference>
<accession>A0A381NQC3</accession>
<sequence length="306" mass="34535">MAAFAADGLLRFDGVVPDLINQQFLAEAGRVDNPNGEDGSNRSSTNLANFMAHSKLPAVTPGTVLHTAYKETTALGELVRLPVVRGAIESLVGPESLVDHHFLHLALPSSFYEATGTPQRSQHTHQDSTIDPRRAFDIQLFYFPHDVGPEMGGTRYVPGTHLRIVSESAIARYQNIRGQQHVVCPAGTLIFMHHGIWHGGGINRTNEFRYMFKIRLNPSIPQVQLWDTSDLSAHDFEQRPIFFRKEPTNPTDIASLLTRPQPWFEGDTGRLEYINRIRFWRYLLGDKNFDADYWVTRIENEPSASV</sequence>
<protein>
    <recommendedName>
        <fullName evidence="2">Phytanoyl-CoA dioxygenase</fullName>
    </recommendedName>
</protein>
<dbReference type="Pfam" id="PF05721">
    <property type="entry name" value="PhyH"/>
    <property type="match status" value="1"/>
</dbReference>
<dbReference type="Gene3D" id="2.60.120.620">
    <property type="entry name" value="q2cbj1_9rhob like domain"/>
    <property type="match status" value="1"/>
</dbReference>
<dbReference type="AlphaFoldDB" id="A0A381NQC3"/>
<organism evidence="1">
    <name type="scientific">marine metagenome</name>
    <dbReference type="NCBI Taxonomy" id="408172"/>
    <lineage>
        <taxon>unclassified sequences</taxon>
        <taxon>metagenomes</taxon>
        <taxon>ecological metagenomes</taxon>
    </lineage>
</organism>
<dbReference type="EMBL" id="UINC01000521">
    <property type="protein sequence ID" value="SUZ56727.1"/>
    <property type="molecule type" value="Genomic_DNA"/>
</dbReference>
<dbReference type="SUPFAM" id="SSF51197">
    <property type="entry name" value="Clavaminate synthase-like"/>
    <property type="match status" value="1"/>
</dbReference>
<dbReference type="InterPro" id="IPR008775">
    <property type="entry name" value="Phytyl_CoA_dOase-like"/>
</dbReference>
<name>A0A381NQC3_9ZZZZ</name>